<organism evidence="2 3">
    <name type="scientific">Serendipita vermifera MAFF 305830</name>
    <dbReference type="NCBI Taxonomy" id="933852"/>
    <lineage>
        <taxon>Eukaryota</taxon>
        <taxon>Fungi</taxon>
        <taxon>Dikarya</taxon>
        <taxon>Basidiomycota</taxon>
        <taxon>Agaricomycotina</taxon>
        <taxon>Agaricomycetes</taxon>
        <taxon>Sebacinales</taxon>
        <taxon>Serendipitaceae</taxon>
        <taxon>Serendipita</taxon>
    </lineage>
</organism>
<evidence type="ECO:0000313" key="3">
    <source>
        <dbReference type="Proteomes" id="UP000054097"/>
    </source>
</evidence>
<dbReference type="Proteomes" id="UP000054097">
    <property type="component" value="Unassembled WGS sequence"/>
</dbReference>
<sequence length="294" mass="30008">MARSNVPRVASMPNASERGRLRQTLGFNAPADAHSSELYLSLGRRPETGNSAVTTPPDAAGSHPASQSSSRASSLERFGEASPVSSGGGRSSRHGFMRPFTVFSKRDSTKTPSTPASSRPNSRPGSSHKNSSKPSRPSSGPSTPSSPDLGISSLPSQTVSRASTSPTRASMALGEYYDAVPEYAFAAQGFLGGGITPLSSFRGLPSYDQAQRSRASSMHTNSIGVNSMASTASAGSQGSSTSSGSGGGLRHRRGTRGSRRASMAGGQDAPPVPPLPPLPPSPTTSPSPSPAPSV</sequence>
<feature type="compositionally biased region" description="Pro residues" evidence="1">
    <location>
        <begin position="270"/>
        <end position="294"/>
    </location>
</feature>
<reference evidence="2 3" key="1">
    <citation type="submission" date="2014-04" db="EMBL/GenBank/DDBJ databases">
        <authorList>
            <consortium name="DOE Joint Genome Institute"/>
            <person name="Kuo A."/>
            <person name="Zuccaro A."/>
            <person name="Kohler A."/>
            <person name="Nagy L.G."/>
            <person name="Floudas D."/>
            <person name="Copeland A."/>
            <person name="Barry K.W."/>
            <person name="Cichocki N."/>
            <person name="Veneault-Fourrey C."/>
            <person name="LaButti K."/>
            <person name="Lindquist E.A."/>
            <person name="Lipzen A."/>
            <person name="Lundell T."/>
            <person name="Morin E."/>
            <person name="Murat C."/>
            <person name="Sun H."/>
            <person name="Tunlid A."/>
            <person name="Henrissat B."/>
            <person name="Grigoriev I.V."/>
            <person name="Hibbett D.S."/>
            <person name="Martin F."/>
            <person name="Nordberg H.P."/>
            <person name="Cantor M.N."/>
            <person name="Hua S.X."/>
        </authorList>
    </citation>
    <scope>NUCLEOTIDE SEQUENCE [LARGE SCALE GENOMIC DNA]</scope>
    <source>
        <strain evidence="2 3">MAFF 305830</strain>
    </source>
</reference>
<feature type="compositionally biased region" description="Polar residues" evidence="1">
    <location>
        <begin position="208"/>
        <end position="228"/>
    </location>
</feature>
<feature type="compositionally biased region" description="Low complexity" evidence="1">
    <location>
        <begin position="124"/>
        <end position="147"/>
    </location>
</feature>
<dbReference type="HOGENOM" id="CLU_947198_0_0_1"/>
<protein>
    <submittedName>
        <fullName evidence="2">Uncharacterized protein</fullName>
    </submittedName>
</protein>
<keyword evidence="3" id="KW-1185">Reference proteome</keyword>
<dbReference type="AlphaFoldDB" id="A0A0C2XNE6"/>
<feature type="region of interest" description="Disordered" evidence="1">
    <location>
        <begin position="194"/>
        <end position="294"/>
    </location>
</feature>
<feature type="compositionally biased region" description="Basic residues" evidence="1">
    <location>
        <begin position="249"/>
        <end position="259"/>
    </location>
</feature>
<reference evidence="3" key="2">
    <citation type="submission" date="2015-01" db="EMBL/GenBank/DDBJ databases">
        <title>Evolutionary Origins and Diversification of the Mycorrhizal Mutualists.</title>
        <authorList>
            <consortium name="DOE Joint Genome Institute"/>
            <consortium name="Mycorrhizal Genomics Consortium"/>
            <person name="Kohler A."/>
            <person name="Kuo A."/>
            <person name="Nagy L.G."/>
            <person name="Floudas D."/>
            <person name="Copeland A."/>
            <person name="Barry K.W."/>
            <person name="Cichocki N."/>
            <person name="Veneault-Fourrey C."/>
            <person name="LaButti K."/>
            <person name="Lindquist E.A."/>
            <person name="Lipzen A."/>
            <person name="Lundell T."/>
            <person name="Morin E."/>
            <person name="Murat C."/>
            <person name="Riley R."/>
            <person name="Ohm R."/>
            <person name="Sun H."/>
            <person name="Tunlid A."/>
            <person name="Henrissat B."/>
            <person name="Grigoriev I.V."/>
            <person name="Hibbett D.S."/>
            <person name="Martin F."/>
        </authorList>
    </citation>
    <scope>NUCLEOTIDE SEQUENCE [LARGE SCALE GENOMIC DNA]</scope>
    <source>
        <strain evidence="3">MAFF 305830</strain>
    </source>
</reference>
<proteinExistence type="predicted"/>
<feature type="compositionally biased region" description="Polar residues" evidence="1">
    <location>
        <begin position="110"/>
        <end position="123"/>
    </location>
</feature>
<accession>A0A0C2XNE6</accession>
<gene>
    <name evidence="2" type="ORF">M408DRAFT_286725</name>
</gene>
<name>A0A0C2XNE6_SERVB</name>
<feature type="compositionally biased region" description="Low complexity" evidence="1">
    <location>
        <begin position="59"/>
        <end position="73"/>
    </location>
</feature>
<evidence type="ECO:0000313" key="2">
    <source>
        <dbReference type="EMBL" id="KIM30507.1"/>
    </source>
</evidence>
<feature type="region of interest" description="Disordered" evidence="1">
    <location>
        <begin position="1"/>
        <end position="167"/>
    </location>
</feature>
<evidence type="ECO:0000256" key="1">
    <source>
        <dbReference type="SAM" id="MobiDB-lite"/>
    </source>
</evidence>
<dbReference type="EMBL" id="KN824284">
    <property type="protein sequence ID" value="KIM30507.1"/>
    <property type="molecule type" value="Genomic_DNA"/>
</dbReference>
<feature type="compositionally biased region" description="Low complexity" evidence="1">
    <location>
        <begin position="229"/>
        <end position="243"/>
    </location>
</feature>
<feature type="compositionally biased region" description="Polar residues" evidence="1">
    <location>
        <begin position="153"/>
        <end position="167"/>
    </location>
</feature>
<dbReference type="OrthoDB" id="3270584at2759"/>